<protein>
    <submittedName>
        <fullName evidence="1">Uncharacterized protein</fullName>
    </submittedName>
</protein>
<evidence type="ECO:0000313" key="1">
    <source>
        <dbReference type="EMBL" id="CAJ1931270.1"/>
    </source>
</evidence>
<sequence length="99" mass="11487">MELGYGSVYSKSTNPCPHPKLRRMNSLFVKILLHIGGGMGKKTEEYREKKQGGSRIEAEEITEKKDFKNGMRLSGAYSWEERSMQYPALESNDEDYYHF</sequence>
<keyword evidence="2" id="KW-1185">Reference proteome</keyword>
<dbReference type="EMBL" id="OY731399">
    <property type="protein sequence ID" value="CAJ1931270.1"/>
    <property type="molecule type" value="Genomic_DNA"/>
</dbReference>
<organism evidence="1 2">
    <name type="scientific">Sphenostylis stenocarpa</name>
    <dbReference type="NCBI Taxonomy" id="92480"/>
    <lineage>
        <taxon>Eukaryota</taxon>
        <taxon>Viridiplantae</taxon>
        <taxon>Streptophyta</taxon>
        <taxon>Embryophyta</taxon>
        <taxon>Tracheophyta</taxon>
        <taxon>Spermatophyta</taxon>
        <taxon>Magnoliopsida</taxon>
        <taxon>eudicotyledons</taxon>
        <taxon>Gunneridae</taxon>
        <taxon>Pentapetalae</taxon>
        <taxon>rosids</taxon>
        <taxon>fabids</taxon>
        <taxon>Fabales</taxon>
        <taxon>Fabaceae</taxon>
        <taxon>Papilionoideae</taxon>
        <taxon>50 kb inversion clade</taxon>
        <taxon>NPAAA clade</taxon>
        <taxon>indigoferoid/millettioid clade</taxon>
        <taxon>Phaseoleae</taxon>
        <taxon>Sphenostylis</taxon>
    </lineage>
</organism>
<accession>A0AA86SJ03</accession>
<dbReference type="Gramene" id="rna-AYBTSS11_LOCUS5160">
    <property type="protein sequence ID" value="CAJ1931270.1"/>
    <property type="gene ID" value="gene-AYBTSS11_LOCUS5160"/>
</dbReference>
<dbReference type="Proteomes" id="UP001189624">
    <property type="component" value="Chromosome 2"/>
</dbReference>
<reference evidence="1" key="1">
    <citation type="submission" date="2023-10" db="EMBL/GenBank/DDBJ databases">
        <authorList>
            <person name="Domelevo Entfellner J.-B."/>
        </authorList>
    </citation>
    <scope>NUCLEOTIDE SEQUENCE</scope>
</reference>
<dbReference type="AlphaFoldDB" id="A0AA86SJ03"/>
<proteinExistence type="predicted"/>
<gene>
    <name evidence="1" type="ORF">AYBTSS11_LOCUS5160</name>
</gene>
<name>A0AA86SJ03_9FABA</name>
<evidence type="ECO:0000313" key="2">
    <source>
        <dbReference type="Proteomes" id="UP001189624"/>
    </source>
</evidence>